<dbReference type="GO" id="GO:0004672">
    <property type="term" value="F:protein kinase activity"/>
    <property type="evidence" value="ECO:0007669"/>
    <property type="project" value="InterPro"/>
</dbReference>
<sequence>MGYRSSSLQNSGCAVVSVNKKLPSFTICGQIGKAYSGLAEVLLVRRDRKNLSALRILSTEFIDYEQIKKEVWLLRWLSHANIIAFECAFSVNTDIYVLSPFYDLGSVLQVIQKHYKHGLPEKAIGQILKNLLLAVQYLHEQNIVHRSIRCSHILLHSTGTVKLSGLRDCAFLERTEFGEQPRKLNDFGPELADSLLWLAPEILKQDLYGYGLLSDVYSIGITLCEMANGFPPFSDMHRLQVGFLVIGYYSI</sequence>
<feature type="domain" description="Protein kinase" evidence="2">
    <location>
        <begin position="25"/>
        <end position="251"/>
    </location>
</feature>
<dbReference type="GO" id="GO:0006611">
    <property type="term" value="P:protein export from nucleus"/>
    <property type="evidence" value="ECO:0007669"/>
    <property type="project" value="TreeGrafter"/>
</dbReference>
<reference evidence="5" key="1">
    <citation type="submission" date="2017-02" db="UniProtKB">
        <authorList>
            <consortium name="WormBaseParasite"/>
        </authorList>
    </citation>
    <scope>IDENTIFICATION</scope>
</reference>
<evidence type="ECO:0000256" key="1">
    <source>
        <dbReference type="ARBA" id="ARBA00008874"/>
    </source>
</evidence>
<reference evidence="3 4" key="2">
    <citation type="submission" date="2018-11" db="EMBL/GenBank/DDBJ databases">
        <authorList>
            <consortium name="Pathogen Informatics"/>
        </authorList>
    </citation>
    <scope>NUCLEOTIDE SEQUENCE [LARGE SCALE GENOMIC DNA]</scope>
</reference>
<dbReference type="InterPro" id="IPR047173">
    <property type="entry name" value="STRAD_A/B-like"/>
</dbReference>
<dbReference type="PROSITE" id="PS50011">
    <property type="entry name" value="PROTEIN_KINASE_DOM"/>
    <property type="match status" value="1"/>
</dbReference>
<protein>
    <submittedName>
        <fullName evidence="5">Protein kinase domain-containing protein</fullName>
    </submittedName>
</protein>
<evidence type="ECO:0000313" key="4">
    <source>
        <dbReference type="Proteomes" id="UP000267096"/>
    </source>
</evidence>
<gene>
    <name evidence="3" type="ORF">ASIM_LOCUS17916</name>
</gene>
<dbReference type="EMBL" id="UYRR01034747">
    <property type="protein sequence ID" value="VDK62088.1"/>
    <property type="molecule type" value="Genomic_DNA"/>
</dbReference>
<dbReference type="InterPro" id="IPR011009">
    <property type="entry name" value="Kinase-like_dom_sf"/>
</dbReference>
<dbReference type="GO" id="GO:0005524">
    <property type="term" value="F:ATP binding"/>
    <property type="evidence" value="ECO:0007669"/>
    <property type="project" value="InterPro"/>
</dbReference>
<comment type="similarity">
    <text evidence="1">Belongs to the protein kinase superfamily. STE Ser/Thr protein kinase family. STE20 subfamily.</text>
</comment>
<evidence type="ECO:0000313" key="5">
    <source>
        <dbReference type="WBParaSite" id="ASIM_0001851701-mRNA-1"/>
    </source>
</evidence>
<dbReference type="GO" id="GO:1902554">
    <property type="term" value="C:serine/threonine protein kinase complex"/>
    <property type="evidence" value="ECO:0007669"/>
    <property type="project" value="TreeGrafter"/>
</dbReference>
<evidence type="ECO:0000259" key="2">
    <source>
        <dbReference type="PROSITE" id="PS50011"/>
    </source>
</evidence>
<dbReference type="PANTHER" id="PTHR48014:SF21">
    <property type="entry name" value="SERINE_THREONINE-PROTEIN KINASE FRAY2"/>
    <property type="match status" value="1"/>
</dbReference>
<keyword evidence="4" id="KW-1185">Reference proteome</keyword>
<dbReference type="AlphaFoldDB" id="A0A0M3KC18"/>
<dbReference type="Proteomes" id="UP000267096">
    <property type="component" value="Unassembled WGS sequence"/>
</dbReference>
<dbReference type="GO" id="GO:0043539">
    <property type="term" value="F:protein serine/threonine kinase activator activity"/>
    <property type="evidence" value="ECO:0007669"/>
    <property type="project" value="InterPro"/>
</dbReference>
<accession>A0A0M3KC18</accession>
<organism evidence="5">
    <name type="scientific">Anisakis simplex</name>
    <name type="common">Herring worm</name>
    <dbReference type="NCBI Taxonomy" id="6269"/>
    <lineage>
        <taxon>Eukaryota</taxon>
        <taxon>Metazoa</taxon>
        <taxon>Ecdysozoa</taxon>
        <taxon>Nematoda</taxon>
        <taxon>Chromadorea</taxon>
        <taxon>Rhabditida</taxon>
        <taxon>Spirurina</taxon>
        <taxon>Ascaridomorpha</taxon>
        <taxon>Ascaridoidea</taxon>
        <taxon>Anisakidae</taxon>
        <taxon>Anisakis</taxon>
        <taxon>Anisakis simplex complex</taxon>
    </lineage>
</organism>
<dbReference type="OrthoDB" id="840771at2759"/>
<name>A0A0M3KC18_ANISI</name>
<dbReference type="WBParaSite" id="ASIM_0001851701-mRNA-1">
    <property type="protein sequence ID" value="ASIM_0001851701-mRNA-1"/>
    <property type="gene ID" value="ASIM_0001851701"/>
</dbReference>
<dbReference type="InterPro" id="IPR000719">
    <property type="entry name" value="Prot_kinase_dom"/>
</dbReference>
<dbReference type="Gene3D" id="1.10.510.10">
    <property type="entry name" value="Transferase(Phosphotransferase) domain 1"/>
    <property type="match status" value="1"/>
</dbReference>
<dbReference type="Gene3D" id="3.30.200.20">
    <property type="entry name" value="Phosphorylase Kinase, domain 1"/>
    <property type="match status" value="1"/>
</dbReference>
<dbReference type="Pfam" id="PF00069">
    <property type="entry name" value="Pkinase"/>
    <property type="match status" value="1"/>
</dbReference>
<dbReference type="PANTHER" id="PTHR48014">
    <property type="entry name" value="SERINE/THREONINE-PROTEIN KINASE FRAY2"/>
    <property type="match status" value="1"/>
</dbReference>
<dbReference type="SUPFAM" id="SSF56112">
    <property type="entry name" value="Protein kinase-like (PK-like)"/>
    <property type="match status" value="1"/>
</dbReference>
<proteinExistence type="inferred from homology"/>
<evidence type="ECO:0000313" key="3">
    <source>
        <dbReference type="EMBL" id="VDK62088.1"/>
    </source>
</evidence>